<feature type="transmembrane region" description="Helical" evidence="1">
    <location>
        <begin position="88"/>
        <end position="111"/>
    </location>
</feature>
<dbReference type="PANTHER" id="PTHR45813:SF8">
    <property type="entry name" value="IG-LIKE DOMAIN-CONTAINING PROTEIN"/>
    <property type="match status" value="1"/>
</dbReference>
<name>A0A9Q0NGB6_9DIPT</name>
<feature type="transmembrane region" description="Helical" evidence="1">
    <location>
        <begin position="242"/>
        <end position="265"/>
    </location>
</feature>
<feature type="transmembrane region" description="Helical" evidence="1">
    <location>
        <begin position="213"/>
        <end position="236"/>
    </location>
</feature>
<comment type="caution">
    <text evidence="2">The sequence shown here is derived from an EMBL/GenBank/DDBJ whole genome shotgun (WGS) entry which is preliminary data.</text>
</comment>
<dbReference type="InterPro" id="IPR051587">
    <property type="entry name" value="Adhesion_GPCR"/>
</dbReference>
<dbReference type="Proteomes" id="UP001151699">
    <property type="component" value="Chromosome A"/>
</dbReference>
<dbReference type="PANTHER" id="PTHR45813">
    <property type="entry name" value="IG-LIKE DOMAIN-CONTAINING PROTEIN"/>
    <property type="match status" value="1"/>
</dbReference>
<organism evidence="2 3">
    <name type="scientific">Pseudolycoriella hygida</name>
    <dbReference type="NCBI Taxonomy" id="35572"/>
    <lineage>
        <taxon>Eukaryota</taxon>
        <taxon>Metazoa</taxon>
        <taxon>Ecdysozoa</taxon>
        <taxon>Arthropoda</taxon>
        <taxon>Hexapoda</taxon>
        <taxon>Insecta</taxon>
        <taxon>Pterygota</taxon>
        <taxon>Neoptera</taxon>
        <taxon>Endopterygota</taxon>
        <taxon>Diptera</taxon>
        <taxon>Nematocera</taxon>
        <taxon>Sciaroidea</taxon>
        <taxon>Sciaridae</taxon>
        <taxon>Pseudolycoriella</taxon>
    </lineage>
</organism>
<accession>A0A9Q0NGB6</accession>
<evidence type="ECO:0000313" key="2">
    <source>
        <dbReference type="EMBL" id="KAJ6649728.1"/>
    </source>
</evidence>
<evidence type="ECO:0000256" key="1">
    <source>
        <dbReference type="SAM" id="Phobius"/>
    </source>
</evidence>
<dbReference type="EMBL" id="WJQU01000001">
    <property type="protein sequence ID" value="KAJ6649728.1"/>
    <property type="molecule type" value="Genomic_DNA"/>
</dbReference>
<keyword evidence="1" id="KW-0812">Transmembrane</keyword>
<dbReference type="OrthoDB" id="6138650at2759"/>
<gene>
    <name evidence="2" type="ORF">Bhyg_04967</name>
</gene>
<feature type="transmembrane region" description="Helical" evidence="1">
    <location>
        <begin position="132"/>
        <end position="151"/>
    </location>
</feature>
<dbReference type="GO" id="GO:0004930">
    <property type="term" value="F:G protein-coupled receptor activity"/>
    <property type="evidence" value="ECO:0007669"/>
    <property type="project" value="TreeGrafter"/>
</dbReference>
<evidence type="ECO:0000313" key="3">
    <source>
        <dbReference type="Proteomes" id="UP001151699"/>
    </source>
</evidence>
<sequence>MNFYEPNFDFKVASRIISSYLYHSNQTSQYFHPNPLKLTLDSAHVEIIFQHENSADSEWVSICGCVCPVSGTYAVLLTKKNFNNWHGIISSSLAGLLLLGTSTLIGITLIIQSELDTRKSPKIHLTSGMRGVIGISWLLPILYAVALPLIYTVMGDWPKNWWLDVKSLGFVLFVVIELLFVLLFCLLIFTLFQKLLYLAKKHDKHNASILKRIALIYRTAIILTVKLTTDTSYLIYLNSSEFILNYVFGISSIILGFSVLFCFVIKAEEKLQSETINKSTTKQCIEEYCSVYTSHDGEKENDGAPTKGTTLVLDMLNASGRNHAVGIHSGDVCETGFAQSLDNPSSLDSNFRSFNVAAATSYEYDGQQRQYLDVYATNQESFNVDTNGFAVINLDILQGLNKGGAQDHTKINFIESVAVTDINDAPPFNKTTIVQHAIQPTQLSGTSKTPSPAKVPPLPPTITITSTEDGDKSINGMLDRISHDLDFLLNRTMEIPCSYNFVREFFNYFQRFILRQVLQGRSDKVAKCFEFIRCFMSLLLSLSGSSEN</sequence>
<feature type="transmembrane region" description="Helical" evidence="1">
    <location>
        <begin position="171"/>
        <end position="192"/>
    </location>
</feature>
<keyword evidence="3" id="KW-1185">Reference proteome</keyword>
<dbReference type="GO" id="GO:0007189">
    <property type="term" value="P:adenylate cyclase-activating G protein-coupled receptor signaling pathway"/>
    <property type="evidence" value="ECO:0007669"/>
    <property type="project" value="TreeGrafter"/>
</dbReference>
<dbReference type="AlphaFoldDB" id="A0A9Q0NGB6"/>
<proteinExistence type="predicted"/>
<protein>
    <submittedName>
        <fullName evidence="2">Uncharacterized protein</fullName>
    </submittedName>
</protein>
<reference evidence="2" key="1">
    <citation type="submission" date="2022-07" db="EMBL/GenBank/DDBJ databases">
        <authorList>
            <person name="Trinca V."/>
            <person name="Uliana J.V.C."/>
            <person name="Torres T.T."/>
            <person name="Ward R.J."/>
            <person name="Monesi N."/>
        </authorList>
    </citation>
    <scope>NUCLEOTIDE SEQUENCE</scope>
    <source>
        <strain evidence="2">HSMRA1968</strain>
        <tissue evidence="2">Whole embryos</tissue>
    </source>
</reference>
<keyword evidence="1" id="KW-1133">Transmembrane helix</keyword>
<keyword evidence="1" id="KW-0472">Membrane</keyword>